<evidence type="ECO:0000256" key="9">
    <source>
        <dbReference type="PROSITE-ProRule" id="PRU00042"/>
    </source>
</evidence>
<protein>
    <recommendedName>
        <fullName evidence="10">C2H2-type domain-containing protein</fullName>
    </recommendedName>
</protein>
<keyword evidence="12" id="KW-1185">Reference proteome</keyword>
<evidence type="ECO:0000256" key="2">
    <source>
        <dbReference type="ARBA" id="ARBA00022723"/>
    </source>
</evidence>
<organism evidence="11 12">
    <name type="scientific">Cichlidogyrus casuarinus</name>
    <dbReference type="NCBI Taxonomy" id="1844966"/>
    <lineage>
        <taxon>Eukaryota</taxon>
        <taxon>Metazoa</taxon>
        <taxon>Spiralia</taxon>
        <taxon>Lophotrochozoa</taxon>
        <taxon>Platyhelminthes</taxon>
        <taxon>Monogenea</taxon>
        <taxon>Monopisthocotylea</taxon>
        <taxon>Dactylogyridea</taxon>
        <taxon>Ancyrocephalidae</taxon>
        <taxon>Cichlidogyrus</taxon>
    </lineage>
</organism>
<keyword evidence="7" id="KW-0804">Transcription</keyword>
<keyword evidence="5" id="KW-0862">Zinc</keyword>
<dbReference type="FunFam" id="3.30.160.60:FF:001289">
    <property type="entry name" value="Zinc finger protein 574"/>
    <property type="match status" value="1"/>
</dbReference>
<name>A0ABD2Q2N5_9PLAT</name>
<dbReference type="SMART" id="SM00355">
    <property type="entry name" value="ZnF_C2H2"/>
    <property type="match status" value="1"/>
</dbReference>
<evidence type="ECO:0000256" key="7">
    <source>
        <dbReference type="ARBA" id="ARBA00023163"/>
    </source>
</evidence>
<evidence type="ECO:0000256" key="6">
    <source>
        <dbReference type="ARBA" id="ARBA00023015"/>
    </source>
</evidence>
<feature type="domain" description="C2H2-type" evidence="10">
    <location>
        <begin position="11"/>
        <end position="39"/>
    </location>
</feature>
<keyword evidence="6" id="KW-0805">Transcription regulation</keyword>
<dbReference type="GO" id="GO:0008270">
    <property type="term" value="F:zinc ion binding"/>
    <property type="evidence" value="ECO:0007669"/>
    <property type="project" value="UniProtKB-KW"/>
</dbReference>
<gene>
    <name evidence="11" type="ORF">Ciccas_007744</name>
</gene>
<evidence type="ECO:0000313" key="11">
    <source>
        <dbReference type="EMBL" id="KAL3313653.1"/>
    </source>
</evidence>
<keyword evidence="8" id="KW-0539">Nucleus</keyword>
<dbReference type="InterPro" id="IPR013087">
    <property type="entry name" value="Znf_C2H2_type"/>
</dbReference>
<evidence type="ECO:0000256" key="3">
    <source>
        <dbReference type="ARBA" id="ARBA00022737"/>
    </source>
</evidence>
<keyword evidence="2" id="KW-0479">Metal-binding</keyword>
<dbReference type="PROSITE" id="PS50157">
    <property type="entry name" value="ZINC_FINGER_C2H2_2"/>
    <property type="match status" value="1"/>
</dbReference>
<evidence type="ECO:0000259" key="10">
    <source>
        <dbReference type="PROSITE" id="PS50157"/>
    </source>
</evidence>
<comment type="subcellular location">
    <subcellularLocation>
        <location evidence="1">Nucleus</location>
    </subcellularLocation>
</comment>
<comment type="caution">
    <text evidence="11">The sequence shown here is derived from an EMBL/GenBank/DDBJ whole genome shotgun (WGS) entry which is preliminary data.</text>
</comment>
<evidence type="ECO:0000256" key="4">
    <source>
        <dbReference type="ARBA" id="ARBA00022771"/>
    </source>
</evidence>
<dbReference type="Proteomes" id="UP001626550">
    <property type="component" value="Unassembled WGS sequence"/>
</dbReference>
<evidence type="ECO:0000256" key="5">
    <source>
        <dbReference type="ARBA" id="ARBA00022833"/>
    </source>
</evidence>
<reference evidence="11 12" key="1">
    <citation type="submission" date="2024-11" db="EMBL/GenBank/DDBJ databases">
        <title>Adaptive evolution of stress response genes in parasites aligns with host niche diversity.</title>
        <authorList>
            <person name="Hahn C."/>
            <person name="Resl P."/>
        </authorList>
    </citation>
    <scope>NUCLEOTIDE SEQUENCE [LARGE SCALE GENOMIC DNA]</scope>
    <source>
        <strain evidence="11">EGGRZ-B1_66</strain>
        <tissue evidence="11">Body</tissue>
    </source>
</reference>
<dbReference type="EMBL" id="JBJKFK010001235">
    <property type="protein sequence ID" value="KAL3313653.1"/>
    <property type="molecule type" value="Genomic_DNA"/>
</dbReference>
<dbReference type="Gene3D" id="3.30.160.60">
    <property type="entry name" value="Classic Zinc Finger"/>
    <property type="match status" value="1"/>
</dbReference>
<proteinExistence type="predicted"/>
<dbReference type="AlphaFoldDB" id="A0ABD2Q2N5"/>
<keyword evidence="4 9" id="KW-0863">Zinc-finger</keyword>
<evidence type="ECO:0000256" key="1">
    <source>
        <dbReference type="ARBA" id="ARBA00004123"/>
    </source>
</evidence>
<dbReference type="PROSITE" id="PS00028">
    <property type="entry name" value="ZINC_FINGER_C2H2_1"/>
    <property type="match status" value="1"/>
</dbReference>
<dbReference type="SUPFAM" id="SSF57667">
    <property type="entry name" value="beta-beta-alpha zinc fingers"/>
    <property type="match status" value="1"/>
</dbReference>
<evidence type="ECO:0000256" key="8">
    <source>
        <dbReference type="ARBA" id="ARBA00023242"/>
    </source>
</evidence>
<accession>A0ABD2Q2N5</accession>
<keyword evidence="3" id="KW-0677">Repeat</keyword>
<dbReference type="GO" id="GO:0005634">
    <property type="term" value="C:nucleus"/>
    <property type="evidence" value="ECO:0007669"/>
    <property type="project" value="UniProtKB-SubCell"/>
</dbReference>
<evidence type="ECO:0000313" key="12">
    <source>
        <dbReference type="Proteomes" id="UP001626550"/>
    </source>
</evidence>
<sequence length="143" mass="15505">MLFSRTGLRPFKCQICARSFSQKSSMKRHVEAVHDGASLSGSRATPQAEECASSVSPVSEPASSCPLDTTPVSLPSADTQISKLADVIEALTRQGVLDRQRAEQLFLLSLVRLLQQQTTGEQNPLDSNALLLGRLLNQTQQPN</sequence>
<dbReference type="GO" id="GO:0006357">
    <property type="term" value="P:regulation of transcription by RNA polymerase II"/>
    <property type="evidence" value="ECO:0007669"/>
    <property type="project" value="UniProtKB-ARBA"/>
</dbReference>
<dbReference type="InterPro" id="IPR036236">
    <property type="entry name" value="Znf_C2H2_sf"/>
</dbReference>